<reference evidence="3" key="1">
    <citation type="journal article" date="2013" name="Genome Announc.">
        <title>Genome sequence of the basidiomycetous yeast Pseudozyma antarctica T-34, a producer of the glycolipid biosurfactants mannosylerythritol lipids.</title>
        <authorList>
            <person name="Morita T."/>
            <person name="Koike H."/>
            <person name="Koyama Y."/>
            <person name="Hagiwara H."/>
            <person name="Ito E."/>
            <person name="Fukuoka T."/>
            <person name="Imura T."/>
            <person name="Machida M."/>
            <person name="Kitamoto D."/>
        </authorList>
    </citation>
    <scope>NUCLEOTIDE SEQUENCE [LARGE SCALE GENOMIC DNA]</scope>
    <source>
        <strain evidence="3">T-34</strain>
    </source>
</reference>
<dbReference type="AlphaFoldDB" id="M9LV80"/>
<proteinExistence type="predicted"/>
<name>M9LV80_PSEA3</name>
<organism evidence="2 3">
    <name type="scientific">Pseudozyma antarctica (strain T-34)</name>
    <name type="common">Yeast</name>
    <name type="synonym">Candida antarctica</name>
    <dbReference type="NCBI Taxonomy" id="1151754"/>
    <lineage>
        <taxon>Eukaryota</taxon>
        <taxon>Fungi</taxon>
        <taxon>Dikarya</taxon>
        <taxon>Basidiomycota</taxon>
        <taxon>Ustilaginomycotina</taxon>
        <taxon>Ustilaginomycetes</taxon>
        <taxon>Ustilaginales</taxon>
        <taxon>Ustilaginaceae</taxon>
        <taxon>Moesziomyces</taxon>
    </lineage>
</organism>
<evidence type="ECO:0000313" key="3">
    <source>
        <dbReference type="Proteomes" id="UP000011976"/>
    </source>
</evidence>
<feature type="compositionally biased region" description="Basic and acidic residues" evidence="1">
    <location>
        <begin position="157"/>
        <end position="170"/>
    </location>
</feature>
<dbReference type="EMBL" id="DF196775">
    <property type="protein sequence ID" value="GAC73554.1"/>
    <property type="molecule type" value="Genomic_DNA"/>
</dbReference>
<dbReference type="Proteomes" id="UP000011976">
    <property type="component" value="Unassembled WGS sequence"/>
</dbReference>
<feature type="region of interest" description="Disordered" evidence="1">
    <location>
        <begin position="151"/>
        <end position="170"/>
    </location>
</feature>
<sequence>MHGQAAAQPEESVVGSSRSARKLPILGGSSSPALAQHWKQHAEPPSRAKKKIPRLNCDRKCWSQKEADEPKEVAARAFAFLVGTPPPFQWFGMGAPIRSLPPSSAAATTARTMRPASSKQARQHASATSLQHNGGPPFPWGRCEAVQSMVRAAEPATRNDRSSPRLSDSRAEDFLQATTAAAAVHAGIVADFRILQCEVGEVYIFVTSK</sequence>
<feature type="region of interest" description="Disordered" evidence="1">
    <location>
        <begin position="1"/>
        <end position="51"/>
    </location>
</feature>
<evidence type="ECO:0000313" key="2">
    <source>
        <dbReference type="EMBL" id="GAC73554.1"/>
    </source>
</evidence>
<evidence type="ECO:0000256" key="1">
    <source>
        <dbReference type="SAM" id="MobiDB-lite"/>
    </source>
</evidence>
<accession>M9LV80</accession>
<feature type="compositionally biased region" description="Polar residues" evidence="1">
    <location>
        <begin position="119"/>
        <end position="132"/>
    </location>
</feature>
<feature type="region of interest" description="Disordered" evidence="1">
    <location>
        <begin position="116"/>
        <end position="138"/>
    </location>
</feature>
<gene>
    <name evidence="2" type="ORF">PANT_9c00183</name>
</gene>
<protein>
    <submittedName>
        <fullName evidence="2">Uncharacterized protein</fullName>
    </submittedName>
</protein>